<dbReference type="PROSITE" id="PS51257">
    <property type="entry name" value="PROKAR_LIPOPROTEIN"/>
    <property type="match status" value="1"/>
</dbReference>
<keyword evidence="3" id="KW-1185">Reference proteome</keyword>
<organism evidence="1 4">
    <name type="scientific">Aliarcobacter cibarius</name>
    <dbReference type="NCBI Taxonomy" id="255507"/>
    <lineage>
        <taxon>Bacteria</taxon>
        <taxon>Pseudomonadati</taxon>
        <taxon>Campylobacterota</taxon>
        <taxon>Epsilonproteobacteria</taxon>
        <taxon>Campylobacterales</taxon>
        <taxon>Arcobacteraceae</taxon>
        <taxon>Aliarcobacter</taxon>
    </lineage>
</organism>
<protein>
    <recommendedName>
        <fullName evidence="5">Lipoprotein</fullName>
    </recommendedName>
</protein>
<evidence type="ECO:0008006" key="5">
    <source>
        <dbReference type="Google" id="ProtNLM"/>
    </source>
</evidence>
<name>A0A5J6RIH0_9BACT</name>
<gene>
    <name evidence="1" type="ORF">ACBT_1319</name>
    <name evidence="2" type="ORF">FE247_01320</name>
</gene>
<proteinExistence type="predicted"/>
<dbReference type="STRING" id="1442598.GCA_000522465_00881"/>
<dbReference type="Proteomes" id="UP000509513">
    <property type="component" value="Chromosome"/>
</dbReference>
<reference evidence="2 3" key="1">
    <citation type="submission" date="2019-05" db="EMBL/GenBank/DDBJ databases">
        <title>Arcobacter cibarius and Arcobacter thereius providing challenges in identification an antibiotic susceptibility and Quinolone resistance.</title>
        <authorList>
            <person name="Busch A."/>
            <person name="Hanel I."/>
            <person name="Hotzel H."/>
            <person name="Tomaso H."/>
        </authorList>
    </citation>
    <scope>NUCLEOTIDE SEQUENCE [LARGE SCALE GENOMIC DNA]</scope>
    <source>
        <strain evidence="2 3">16CS0831-2</strain>
    </source>
</reference>
<accession>A0A5J6RIH0</accession>
<dbReference type="RefSeq" id="WP_024775018.1">
    <property type="nucleotide sequence ID" value="NZ_CP043857.1"/>
</dbReference>
<evidence type="ECO:0000313" key="2">
    <source>
        <dbReference type="EMBL" id="TLT01553.1"/>
    </source>
</evidence>
<sequence>MYKFLFLLVISLTFVSCTPKNSAFRFFDKSLEETKAVKYTKKTDIVKDKEVDTIFMATHLNMVDPKIDKTKKEQFLVFTYFTKAQTQDIESNGYKLFLNQQEPVFLEKVENNDEKYKNYMLKNHWGTYYIVEFENLNDIKNFSLVLQNEESSKATLSFVK</sequence>
<dbReference type="AlphaFoldDB" id="A0A5J6RIH0"/>
<dbReference type="EMBL" id="CP054051">
    <property type="protein sequence ID" value="QKJ27228.1"/>
    <property type="molecule type" value="Genomic_DNA"/>
</dbReference>
<reference evidence="1 4" key="2">
    <citation type="submission" date="2020-05" db="EMBL/GenBank/DDBJ databases">
        <title>Complete genome sequencing of Campylobacter and Arcobacter type strains.</title>
        <authorList>
            <person name="Miller W.G."/>
            <person name="Yee E."/>
        </authorList>
    </citation>
    <scope>NUCLEOTIDE SEQUENCE [LARGE SCALE GENOMIC DNA]</scope>
    <source>
        <strain evidence="1 4">LMG 21996</strain>
    </source>
</reference>
<evidence type="ECO:0000313" key="1">
    <source>
        <dbReference type="EMBL" id="QKJ27228.1"/>
    </source>
</evidence>
<dbReference type="OrthoDB" id="5373271at2"/>
<evidence type="ECO:0000313" key="4">
    <source>
        <dbReference type="Proteomes" id="UP000509513"/>
    </source>
</evidence>
<dbReference type="EMBL" id="VBUC01000002">
    <property type="protein sequence ID" value="TLT01553.1"/>
    <property type="molecule type" value="Genomic_DNA"/>
</dbReference>
<evidence type="ECO:0000313" key="3">
    <source>
        <dbReference type="Proteomes" id="UP000305417"/>
    </source>
</evidence>
<dbReference type="Proteomes" id="UP000305417">
    <property type="component" value="Unassembled WGS sequence"/>
</dbReference>
<dbReference type="KEGG" id="acib:ACBT_1319"/>